<feature type="compositionally biased region" description="Acidic residues" evidence="1">
    <location>
        <begin position="84"/>
        <end position="93"/>
    </location>
</feature>
<dbReference type="HOGENOM" id="CLU_042826_0_0_1"/>
<evidence type="ECO:0000256" key="1">
    <source>
        <dbReference type="SAM" id="MobiDB-lite"/>
    </source>
</evidence>
<feature type="region of interest" description="Disordered" evidence="1">
    <location>
        <begin position="1"/>
        <end position="25"/>
    </location>
</feature>
<protein>
    <submittedName>
        <fullName evidence="2">Uncharacterized protein</fullName>
    </submittedName>
</protein>
<reference evidence="3" key="2">
    <citation type="submission" date="2015-01" db="EMBL/GenBank/DDBJ databases">
        <title>Evolutionary Origins and Diversification of the Mycorrhizal Mutualists.</title>
        <authorList>
            <consortium name="DOE Joint Genome Institute"/>
            <consortium name="Mycorrhizal Genomics Consortium"/>
            <person name="Kohler A."/>
            <person name="Kuo A."/>
            <person name="Nagy L.G."/>
            <person name="Floudas D."/>
            <person name="Copeland A."/>
            <person name="Barry K.W."/>
            <person name="Cichocki N."/>
            <person name="Veneault-Fourrey C."/>
            <person name="LaButti K."/>
            <person name="Lindquist E.A."/>
            <person name="Lipzen A."/>
            <person name="Lundell T."/>
            <person name="Morin E."/>
            <person name="Murat C."/>
            <person name="Riley R."/>
            <person name="Ohm R."/>
            <person name="Sun H."/>
            <person name="Tunlid A."/>
            <person name="Henrissat B."/>
            <person name="Grigoriev I.V."/>
            <person name="Hibbett D.S."/>
            <person name="Martin F."/>
        </authorList>
    </citation>
    <scope>NUCLEOTIDE SEQUENCE [LARGE SCALE GENOMIC DNA]</scope>
    <source>
        <strain evidence="3">Marx 270</strain>
    </source>
</reference>
<evidence type="ECO:0000313" key="3">
    <source>
        <dbReference type="Proteomes" id="UP000054217"/>
    </source>
</evidence>
<dbReference type="Proteomes" id="UP000054217">
    <property type="component" value="Unassembled WGS sequence"/>
</dbReference>
<organism evidence="2 3">
    <name type="scientific">Pisolithus tinctorius Marx 270</name>
    <dbReference type="NCBI Taxonomy" id="870435"/>
    <lineage>
        <taxon>Eukaryota</taxon>
        <taxon>Fungi</taxon>
        <taxon>Dikarya</taxon>
        <taxon>Basidiomycota</taxon>
        <taxon>Agaricomycotina</taxon>
        <taxon>Agaricomycetes</taxon>
        <taxon>Agaricomycetidae</taxon>
        <taxon>Boletales</taxon>
        <taxon>Sclerodermatineae</taxon>
        <taxon>Pisolithaceae</taxon>
        <taxon>Pisolithus</taxon>
    </lineage>
</organism>
<accession>A0A0C3J6D0</accession>
<feature type="region of interest" description="Disordered" evidence="1">
    <location>
        <begin position="47"/>
        <end position="94"/>
    </location>
</feature>
<proteinExistence type="predicted"/>
<feature type="compositionally biased region" description="Basic and acidic residues" evidence="1">
    <location>
        <begin position="50"/>
        <end position="65"/>
    </location>
</feature>
<keyword evidence="3" id="KW-1185">Reference proteome</keyword>
<feature type="compositionally biased region" description="Low complexity" evidence="1">
    <location>
        <begin position="67"/>
        <end position="79"/>
    </location>
</feature>
<reference evidence="2 3" key="1">
    <citation type="submission" date="2014-04" db="EMBL/GenBank/DDBJ databases">
        <authorList>
            <consortium name="DOE Joint Genome Institute"/>
            <person name="Kuo A."/>
            <person name="Kohler A."/>
            <person name="Costa M.D."/>
            <person name="Nagy L.G."/>
            <person name="Floudas D."/>
            <person name="Copeland A."/>
            <person name="Barry K.W."/>
            <person name="Cichocki N."/>
            <person name="Veneault-Fourrey C."/>
            <person name="LaButti K."/>
            <person name="Lindquist E.A."/>
            <person name="Lipzen A."/>
            <person name="Lundell T."/>
            <person name="Morin E."/>
            <person name="Murat C."/>
            <person name="Sun H."/>
            <person name="Tunlid A."/>
            <person name="Henrissat B."/>
            <person name="Grigoriev I.V."/>
            <person name="Hibbett D.S."/>
            <person name="Martin F."/>
            <person name="Nordberg H.P."/>
            <person name="Cantor M.N."/>
            <person name="Hua S.X."/>
        </authorList>
    </citation>
    <scope>NUCLEOTIDE SEQUENCE [LARGE SCALE GENOMIC DNA]</scope>
    <source>
        <strain evidence="2 3">Marx 270</strain>
    </source>
</reference>
<dbReference type="InParanoid" id="A0A0C3J6D0"/>
<gene>
    <name evidence="2" type="ORF">M404DRAFT_1000463</name>
</gene>
<dbReference type="STRING" id="870435.A0A0C3J6D0"/>
<dbReference type="EMBL" id="KN831970">
    <property type="protein sequence ID" value="KIO04603.1"/>
    <property type="molecule type" value="Genomic_DNA"/>
</dbReference>
<evidence type="ECO:0000313" key="2">
    <source>
        <dbReference type="EMBL" id="KIO04603.1"/>
    </source>
</evidence>
<feature type="compositionally biased region" description="Pro residues" evidence="1">
    <location>
        <begin position="7"/>
        <end position="16"/>
    </location>
</feature>
<sequence length="372" mass="40841">MPLLYRPDPPSSPQPEPLDSVQLTDVDDSIVLSDLLRTGEASRLRRRGAMRLDHNAIHSQRHESGRTTPPTIITPASPSWMDPRDDDDGDDDYTQAWEQADDTASLSAEVRLTSGPDPFDHVLYCGGEDPTLELTVGRGPYQPPSPLPSSPAIRAPRRRDARLTNGCGAVVHLRAWRRVRTSVWVGKHEATSAVIPIDPCYFERPPIVKLIRSPCGCVREPVGCAICGNPLGTRHKPCEAAPSGLFPPNNTSAPPLCPEGPRYWHGLPARSSSRYFYMFFADSVSSSHSGYRGSSSRDRHPENSMAYDLLERLVPPSPRPPNDGDQESIEYNSSRLQVDPDPSLDPDGTIIASSEPDSPDKSSSELISLPER</sequence>
<feature type="region of interest" description="Disordered" evidence="1">
    <location>
        <begin position="312"/>
        <end position="372"/>
    </location>
</feature>
<dbReference type="OrthoDB" id="3270840at2759"/>
<dbReference type="AlphaFoldDB" id="A0A0C3J6D0"/>
<name>A0A0C3J6D0_PISTI</name>